<evidence type="ECO:0000256" key="2">
    <source>
        <dbReference type="ARBA" id="ARBA00023315"/>
    </source>
</evidence>
<accession>A0ABR0XDF2</accession>
<dbReference type="InterPro" id="IPR051504">
    <property type="entry name" value="Plant_metabolite_acyltrans"/>
</dbReference>
<proteinExistence type="predicted"/>
<evidence type="ECO:0000313" key="4">
    <source>
        <dbReference type="Proteomes" id="UP001318860"/>
    </source>
</evidence>
<gene>
    <name evidence="3" type="ORF">DH2020_011471</name>
</gene>
<dbReference type="PANTHER" id="PTHR31625">
    <property type="match status" value="1"/>
</dbReference>
<keyword evidence="2" id="KW-0012">Acyltransferase</keyword>
<dbReference type="Gene3D" id="3.30.559.10">
    <property type="entry name" value="Chloramphenicol acetyltransferase-like domain"/>
    <property type="match status" value="2"/>
</dbReference>
<comment type="caution">
    <text evidence="3">The sequence shown here is derived from an EMBL/GenBank/DDBJ whole genome shotgun (WGS) entry which is preliminary data.</text>
</comment>
<reference evidence="3 4" key="1">
    <citation type="journal article" date="2021" name="Comput. Struct. Biotechnol. J.">
        <title>De novo genome assembly of the potent medicinal plant Rehmannia glutinosa using nanopore technology.</title>
        <authorList>
            <person name="Ma L."/>
            <person name="Dong C."/>
            <person name="Song C."/>
            <person name="Wang X."/>
            <person name="Zheng X."/>
            <person name="Niu Y."/>
            <person name="Chen S."/>
            <person name="Feng W."/>
        </authorList>
    </citation>
    <scope>NUCLEOTIDE SEQUENCE [LARGE SCALE GENOMIC DNA]</scope>
    <source>
        <strain evidence="3">DH-2019</strain>
    </source>
</reference>
<dbReference type="InterPro" id="IPR023213">
    <property type="entry name" value="CAT-like_dom_sf"/>
</dbReference>
<evidence type="ECO:0000256" key="1">
    <source>
        <dbReference type="ARBA" id="ARBA00022679"/>
    </source>
</evidence>
<keyword evidence="4" id="KW-1185">Reference proteome</keyword>
<name>A0ABR0XDF2_REHGL</name>
<protein>
    <submittedName>
        <fullName evidence="3">Uncharacterized protein</fullName>
    </submittedName>
</protein>
<evidence type="ECO:0000313" key="3">
    <source>
        <dbReference type="EMBL" id="KAK6157223.1"/>
    </source>
</evidence>
<dbReference type="Pfam" id="PF02458">
    <property type="entry name" value="Transferase"/>
    <property type="match status" value="1"/>
</dbReference>
<dbReference type="EMBL" id="JABTTQ020000005">
    <property type="protein sequence ID" value="KAK6157223.1"/>
    <property type="molecule type" value="Genomic_DNA"/>
</dbReference>
<sequence length="456" mass="50878">MTTLLETCRIPPPPGGAAAELSVPLAFFDIIWLHFHPIRRLLFYNHPCSEAYFLETLVPKLKQSLSLALKHYLPLSGNLLYPLKTEDDDEKPVFRYVAGDSVSLKVAVSSNDFDELVGNHARDADQFYDFVPEITPGKDERNYKTVPVIALQVTLFPGRGLCIGFANHHTIGDARSIVGFIWAWAEINKQGDHHSSSPIFDRSVIKDPLGIDTIFWKVMRKIPFNSPSFPLPTNRVRATYILHQVDIKKLKGLVLAKKPGLVHVSSFVVTASYIWTCFLKSGDAVGEQIDENVLEFFIFTVDARGRVNPPVPENYFGNCLSYGMAKFEHKKLVGDDGFVIAAESIAEDIKNRVNNKNEVLKGAENWLSEMEKYTGIRVLGVSGSPKFDLCSADFGWGRAKKLEVLSIDGENYSMSLCKSAESDGGLEVGLSLPKERMDTFAAIFADGLRFSRMLYS</sequence>
<organism evidence="3 4">
    <name type="scientific">Rehmannia glutinosa</name>
    <name type="common">Chinese foxglove</name>
    <dbReference type="NCBI Taxonomy" id="99300"/>
    <lineage>
        <taxon>Eukaryota</taxon>
        <taxon>Viridiplantae</taxon>
        <taxon>Streptophyta</taxon>
        <taxon>Embryophyta</taxon>
        <taxon>Tracheophyta</taxon>
        <taxon>Spermatophyta</taxon>
        <taxon>Magnoliopsida</taxon>
        <taxon>eudicotyledons</taxon>
        <taxon>Gunneridae</taxon>
        <taxon>Pentapetalae</taxon>
        <taxon>asterids</taxon>
        <taxon>lamiids</taxon>
        <taxon>Lamiales</taxon>
        <taxon>Orobanchaceae</taxon>
        <taxon>Rehmannieae</taxon>
        <taxon>Rehmannia</taxon>
    </lineage>
</organism>
<keyword evidence="1" id="KW-0808">Transferase</keyword>
<dbReference type="Proteomes" id="UP001318860">
    <property type="component" value="Unassembled WGS sequence"/>
</dbReference>